<proteinExistence type="predicted"/>
<organism evidence="1">
    <name type="scientific">uncultured marine thaumarchaeote AD1000_89_F09</name>
    <dbReference type="NCBI Taxonomy" id="1455947"/>
    <lineage>
        <taxon>Archaea</taxon>
        <taxon>Nitrososphaerota</taxon>
        <taxon>environmental samples</taxon>
    </lineage>
</organism>
<dbReference type="EMBL" id="KF900497">
    <property type="protein sequence ID" value="AIE97049.1"/>
    <property type="molecule type" value="Genomic_DNA"/>
</dbReference>
<dbReference type="AlphaFoldDB" id="A0A075G0Q8"/>
<name>A0A075G0Q8_9ARCH</name>
<protein>
    <submittedName>
        <fullName evidence="1">Uncharacterized protein</fullName>
    </submittedName>
</protein>
<sequence>MDDKSLQTDLQYYGISPWEIEVLYGLLNDKFTVVQEETEQTDPNFVSVIIITIPVQFSEEFFKWFEFKRWEKIKSIIKEMKRRRGSGNAIKIEINFMGEPNIQFIIDLQEKHFFNNATEKIDNIVELLQYHLSGNDIPENISKVVYKFDTDSGRWKLNMITANDKKFVSTEKGWKIFT</sequence>
<reference evidence="1" key="1">
    <citation type="journal article" date="2014" name="Genome Biol. Evol.">
        <title>Pangenome evidence for extensive interdomain horizontal transfer affecting lineage core and shell genes in uncultured planktonic thaumarchaeota and euryarchaeota.</title>
        <authorList>
            <person name="Deschamps P."/>
            <person name="Zivanovic Y."/>
            <person name="Moreira D."/>
            <person name="Rodriguez-Valera F."/>
            <person name="Lopez-Garcia P."/>
        </authorList>
    </citation>
    <scope>NUCLEOTIDE SEQUENCE</scope>
</reference>
<evidence type="ECO:0000313" key="1">
    <source>
        <dbReference type="EMBL" id="AIE97049.1"/>
    </source>
</evidence>
<accession>A0A075G0Q8</accession>